<evidence type="ECO:0000256" key="3">
    <source>
        <dbReference type="ARBA" id="ARBA00012327"/>
    </source>
</evidence>
<dbReference type="CDD" id="cd02440">
    <property type="entry name" value="AdoMet_MTases"/>
    <property type="match status" value="1"/>
</dbReference>
<protein>
    <recommendedName>
        <fullName evidence="3 8">Malonyl-[acyl-carrier protein] O-methyltransferase</fullName>
        <shortName evidence="8">Malonyl-ACP O-methyltransferase</shortName>
        <ecNumber evidence="3 8">2.1.1.197</ecNumber>
    </recommendedName>
    <alternativeName>
        <fullName evidence="8">Biotin synthesis protein BioC</fullName>
    </alternativeName>
</protein>
<comment type="function">
    <text evidence="8">Converts the free carboxyl group of a malonyl-thioester to its methyl ester by transfer of a methyl group from S-adenosyl-L-methionine (SAM). It allows to synthesize pimeloyl-ACP via the fatty acid synthetic pathway.</text>
</comment>
<gene>
    <name evidence="8" type="primary">bioC</name>
    <name evidence="10" type="ORF">GX576_02145</name>
</gene>
<dbReference type="Pfam" id="PF08241">
    <property type="entry name" value="Methyltransf_11"/>
    <property type="match status" value="1"/>
</dbReference>
<dbReference type="InterPro" id="IPR050602">
    <property type="entry name" value="Malonyl-ACP_OMT"/>
</dbReference>
<sequence length="298" mass="32807">MSESGFRLDHRLLRHRFGRAAARVDGADLLSREIARRMDERLEYIRIAPRRVLDIGCGTGADLALLAARYPEAQVLGADFAPPMLARAQTRQPRAGLLRRLVGRAPGGAALFAADACALPLARNSVGMLWSNLMLPAHDDPLPALREMHRVLEVDGLLMFSSLGPDTLRELRAALPDAAGERVHRFIDMHDIGDALVKAGFADPVMDMEMLTLTYADFDTLLQDLRANGLTNASLRRPRGLSGRGGWAAARAAYERLRRDGRLPASFEIIQGHAWKAAPKTTEDGRAIVSFQPRPPRR</sequence>
<organism evidence="10 11">
    <name type="scientific">Thauera phenolivorans</name>
    <dbReference type="NCBI Taxonomy" id="1792543"/>
    <lineage>
        <taxon>Bacteria</taxon>
        <taxon>Pseudomonadati</taxon>
        <taxon>Pseudomonadota</taxon>
        <taxon>Betaproteobacteria</taxon>
        <taxon>Rhodocyclales</taxon>
        <taxon>Zoogloeaceae</taxon>
        <taxon>Thauera</taxon>
    </lineage>
</organism>
<dbReference type="GO" id="GO:0010340">
    <property type="term" value="F:carboxyl-O-methyltransferase activity"/>
    <property type="evidence" value="ECO:0007669"/>
    <property type="project" value="UniProtKB-UniRule"/>
</dbReference>
<comment type="catalytic activity">
    <reaction evidence="1 8">
        <text>malonyl-[ACP] + S-adenosyl-L-methionine = malonyl-[ACP] methyl ester + S-adenosyl-L-homocysteine</text>
        <dbReference type="Rhea" id="RHEA:17105"/>
        <dbReference type="Rhea" id="RHEA-COMP:9623"/>
        <dbReference type="Rhea" id="RHEA-COMP:9954"/>
        <dbReference type="ChEBI" id="CHEBI:57856"/>
        <dbReference type="ChEBI" id="CHEBI:59789"/>
        <dbReference type="ChEBI" id="CHEBI:78449"/>
        <dbReference type="ChEBI" id="CHEBI:78845"/>
        <dbReference type="EC" id="2.1.1.197"/>
    </reaction>
</comment>
<comment type="similarity">
    <text evidence="8">Belongs to the methyltransferase superfamily.</text>
</comment>
<keyword evidence="6 8" id="KW-0949">S-adenosyl-L-methionine</keyword>
<dbReference type="Proteomes" id="UP000536534">
    <property type="component" value="Unassembled WGS sequence"/>
</dbReference>
<evidence type="ECO:0000313" key="11">
    <source>
        <dbReference type="Proteomes" id="UP000536534"/>
    </source>
</evidence>
<dbReference type="GO" id="GO:0009102">
    <property type="term" value="P:biotin biosynthetic process"/>
    <property type="evidence" value="ECO:0007669"/>
    <property type="project" value="UniProtKB-UniRule"/>
</dbReference>
<evidence type="ECO:0000256" key="7">
    <source>
        <dbReference type="ARBA" id="ARBA00022756"/>
    </source>
</evidence>
<dbReference type="PANTHER" id="PTHR13090">
    <property type="entry name" value="ARGININE-HYDROXYLASE NDUFAF5, MITOCHONDRIAL"/>
    <property type="match status" value="1"/>
</dbReference>
<dbReference type="GO" id="GO:0008757">
    <property type="term" value="F:S-adenosylmethionine-dependent methyltransferase activity"/>
    <property type="evidence" value="ECO:0007669"/>
    <property type="project" value="InterPro"/>
</dbReference>
<dbReference type="InterPro" id="IPR029063">
    <property type="entry name" value="SAM-dependent_MTases_sf"/>
</dbReference>
<comment type="caution">
    <text evidence="10">The sequence shown here is derived from an EMBL/GenBank/DDBJ whole genome shotgun (WGS) entry which is preliminary data.</text>
</comment>
<evidence type="ECO:0000256" key="2">
    <source>
        <dbReference type="ARBA" id="ARBA00004746"/>
    </source>
</evidence>
<name>A0A7X7LU42_9RHOO</name>
<evidence type="ECO:0000313" key="10">
    <source>
        <dbReference type="EMBL" id="NLF53208.1"/>
    </source>
</evidence>
<dbReference type="EC" id="2.1.1.197" evidence="3 8"/>
<evidence type="ECO:0000259" key="9">
    <source>
        <dbReference type="Pfam" id="PF08241"/>
    </source>
</evidence>
<dbReference type="EMBL" id="JAAYYV010000056">
    <property type="protein sequence ID" value="NLF53208.1"/>
    <property type="molecule type" value="Genomic_DNA"/>
</dbReference>
<keyword evidence="5 8" id="KW-0808">Transferase</keyword>
<dbReference type="Gene3D" id="3.40.50.150">
    <property type="entry name" value="Vaccinia Virus protein VP39"/>
    <property type="match status" value="1"/>
</dbReference>
<dbReference type="UniPathway" id="UPA00078"/>
<feature type="domain" description="Methyltransferase type 11" evidence="9">
    <location>
        <begin position="53"/>
        <end position="160"/>
    </location>
</feature>
<evidence type="ECO:0000256" key="4">
    <source>
        <dbReference type="ARBA" id="ARBA00022603"/>
    </source>
</evidence>
<dbReference type="GO" id="GO:0102130">
    <property type="term" value="F:malonyl-CoA methyltransferase activity"/>
    <property type="evidence" value="ECO:0007669"/>
    <property type="project" value="UniProtKB-EC"/>
</dbReference>
<keyword evidence="4 8" id="KW-0489">Methyltransferase</keyword>
<dbReference type="SUPFAM" id="SSF53335">
    <property type="entry name" value="S-adenosyl-L-methionine-dependent methyltransferases"/>
    <property type="match status" value="1"/>
</dbReference>
<dbReference type="PANTHER" id="PTHR13090:SF1">
    <property type="entry name" value="ARGININE-HYDROXYLASE NDUFAF5, MITOCHONDRIAL"/>
    <property type="match status" value="1"/>
</dbReference>
<dbReference type="GO" id="GO:0032259">
    <property type="term" value="P:methylation"/>
    <property type="evidence" value="ECO:0007669"/>
    <property type="project" value="UniProtKB-KW"/>
</dbReference>
<dbReference type="InterPro" id="IPR013216">
    <property type="entry name" value="Methyltransf_11"/>
</dbReference>
<dbReference type="AlphaFoldDB" id="A0A7X7LU42"/>
<reference evidence="10 11" key="1">
    <citation type="journal article" date="2020" name="Biotechnol. Biofuels">
        <title>New insights from the biogas microbiome by comprehensive genome-resolved metagenomics of nearly 1600 species originating from multiple anaerobic digesters.</title>
        <authorList>
            <person name="Campanaro S."/>
            <person name="Treu L."/>
            <person name="Rodriguez-R L.M."/>
            <person name="Kovalovszki A."/>
            <person name="Ziels R.M."/>
            <person name="Maus I."/>
            <person name="Zhu X."/>
            <person name="Kougias P.G."/>
            <person name="Basile A."/>
            <person name="Luo G."/>
            <person name="Schluter A."/>
            <person name="Konstantinidis K.T."/>
            <person name="Angelidaki I."/>
        </authorList>
    </citation>
    <scope>NUCLEOTIDE SEQUENCE [LARGE SCALE GENOMIC DNA]</scope>
    <source>
        <strain evidence="10">AS06rmzACSIP_256</strain>
    </source>
</reference>
<dbReference type="HAMAP" id="MF_00835">
    <property type="entry name" value="BioC"/>
    <property type="match status" value="1"/>
</dbReference>
<evidence type="ECO:0000256" key="8">
    <source>
        <dbReference type="HAMAP-Rule" id="MF_00835"/>
    </source>
</evidence>
<evidence type="ECO:0000256" key="1">
    <source>
        <dbReference type="ARBA" id="ARBA00000852"/>
    </source>
</evidence>
<evidence type="ECO:0000256" key="5">
    <source>
        <dbReference type="ARBA" id="ARBA00022679"/>
    </source>
</evidence>
<accession>A0A7X7LU42</accession>
<evidence type="ECO:0000256" key="6">
    <source>
        <dbReference type="ARBA" id="ARBA00022691"/>
    </source>
</evidence>
<comment type="pathway">
    <text evidence="2 8">Cofactor biosynthesis; biotin biosynthesis.</text>
</comment>
<dbReference type="InterPro" id="IPR011814">
    <property type="entry name" value="BioC"/>
</dbReference>
<keyword evidence="7 8" id="KW-0093">Biotin biosynthesis</keyword>
<proteinExistence type="inferred from homology"/>